<evidence type="ECO:0000259" key="14">
    <source>
        <dbReference type="PROSITE" id="PS51915"/>
    </source>
</evidence>
<evidence type="ECO:0000256" key="12">
    <source>
        <dbReference type="PROSITE-ProRule" id="PRU01263"/>
    </source>
</evidence>
<comment type="subcellular location">
    <subcellularLocation>
        <location evidence="1">Nucleus</location>
    </subcellularLocation>
</comment>
<dbReference type="GO" id="GO:0000122">
    <property type="term" value="P:negative regulation of transcription by RNA polymerase II"/>
    <property type="evidence" value="ECO:0007669"/>
    <property type="project" value="UniProtKB-ARBA"/>
</dbReference>
<keyword evidence="16" id="KW-1185">Reference proteome</keyword>
<dbReference type="PROSITE" id="PS50157">
    <property type="entry name" value="ZINC_FINGER_C2H2_2"/>
    <property type="match status" value="7"/>
</dbReference>
<dbReference type="SUPFAM" id="SSF57716">
    <property type="entry name" value="Glucocorticoid receptor-like (DNA-binding domain)"/>
    <property type="match status" value="1"/>
</dbReference>
<dbReference type="Pfam" id="PF07776">
    <property type="entry name" value="zf-AD"/>
    <property type="match status" value="1"/>
</dbReference>
<dbReference type="InterPro" id="IPR013087">
    <property type="entry name" value="Znf_C2H2_type"/>
</dbReference>
<feature type="domain" description="C2H2-type" evidence="13">
    <location>
        <begin position="448"/>
        <end position="475"/>
    </location>
</feature>
<feature type="domain" description="C2H2-type" evidence="13">
    <location>
        <begin position="364"/>
        <end position="391"/>
    </location>
</feature>
<evidence type="ECO:0000256" key="3">
    <source>
        <dbReference type="ARBA" id="ARBA00022723"/>
    </source>
</evidence>
<feature type="binding site" evidence="12">
    <location>
        <position position="58"/>
    </location>
    <ligand>
        <name>Zn(2+)</name>
        <dbReference type="ChEBI" id="CHEBI:29105"/>
    </ligand>
</feature>
<evidence type="ECO:0000313" key="16">
    <source>
        <dbReference type="Proteomes" id="UP000075883"/>
    </source>
</evidence>
<dbReference type="STRING" id="139723.A0A182M855"/>
<dbReference type="SMART" id="SM00868">
    <property type="entry name" value="zf-AD"/>
    <property type="match status" value="1"/>
</dbReference>
<dbReference type="InterPro" id="IPR036236">
    <property type="entry name" value="Znf_C2H2_sf"/>
</dbReference>
<dbReference type="GO" id="GO:0003677">
    <property type="term" value="F:DNA binding"/>
    <property type="evidence" value="ECO:0007669"/>
    <property type="project" value="UniProtKB-KW"/>
</dbReference>
<dbReference type="GO" id="GO:0008270">
    <property type="term" value="F:zinc ion binding"/>
    <property type="evidence" value="ECO:0007669"/>
    <property type="project" value="UniProtKB-UniRule"/>
</dbReference>
<feature type="binding site" evidence="12">
    <location>
        <position position="11"/>
    </location>
    <ligand>
        <name>Zn(2+)</name>
        <dbReference type="ChEBI" id="CHEBI:29105"/>
    </ligand>
</feature>
<sequence>MEEEVLLPAGCRCCLMEEKDMIYVFDTLDEFSTTISDLITRNGAIVISEDDAFSKHICGNCLNDVAIAERFVLRCQKTNELLTNLVSNDAQSNADIGGMLVEDDIYTDANSEHISYELVSSEPQSPLFETETLDGESQTTDIFHQLDDHAEGAKDMEITNSKTPELFCLQQSHEGGMIEEDVDETEQVHLLYNNDTLSEIDFLYKQDPNGRNDELCDEIYEDQETGNAFKVIQTNVEINDDNVEYESEGDTVGTKNDFKYSCEQCGASFVTAKHYARHLQSHNIFACEECLTRFDSRQTLKSHQIDCPQTADTAKSVYSDKNTPDYTDQRQQKKLFICTYCDKRWISQSSLTAHLRTHTGERPFGCRHCSKRFKTLSALDLHERRHSGTKPYACPVCEKRFTESSNLKVHMRRHTNEKSHICTVCNRAFARVFLLQLHMRTHTGEKPYECELCERKFTQQCDLTAHRRTHTGERPYACNICGKGFTKSNALAQHVKIHQKHLLLEQCVESTEEYIAE</sequence>
<keyword evidence="6 12" id="KW-0862">Zinc</keyword>
<dbReference type="Proteomes" id="UP000075883">
    <property type="component" value="Unassembled WGS sequence"/>
</dbReference>
<dbReference type="PANTHER" id="PTHR23234">
    <property type="entry name" value="ZNF44 PROTEIN"/>
    <property type="match status" value="1"/>
</dbReference>
<evidence type="ECO:0000256" key="8">
    <source>
        <dbReference type="ARBA" id="ARBA00023125"/>
    </source>
</evidence>
<evidence type="ECO:0000256" key="10">
    <source>
        <dbReference type="ARBA" id="ARBA00023242"/>
    </source>
</evidence>
<dbReference type="VEuPathDB" id="VectorBase:ACUA011835"/>
<dbReference type="FunFam" id="3.30.160.60:FF:000446">
    <property type="entry name" value="Zinc finger protein"/>
    <property type="match status" value="1"/>
</dbReference>
<dbReference type="AlphaFoldDB" id="A0A182M855"/>
<protein>
    <recommendedName>
        <fullName evidence="17">Protein krueppel</fullName>
    </recommendedName>
</protein>
<evidence type="ECO:0008006" key="17">
    <source>
        <dbReference type="Google" id="ProtNLM"/>
    </source>
</evidence>
<feature type="binding site" evidence="12">
    <location>
        <position position="14"/>
    </location>
    <ligand>
        <name>Zn(2+)</name>
        <dbReference type="ChEBI" id="CHEBI:29105"/>
    </ligand>
</feature>
<feature type="binding site" evidence="12">
    <location>
        <position position="61"/>
    </location>
    <ligand>
        <name>Zn(2+)</name>
        <dbReference type="ChEBI" id="CHEBI:29105"/>
    </ligand>
</feature>
<dbReference type="FunFam" id="3.30.160.60:FF:000557">
    <property type="entry name" value="zinc finger and SCAN domain-containing protein 29"/>
    <property type="match status" value="1"/>
</dbReference>
<keyword evidence="5 11" id="KW-0863">Zinc-finger</keyword>
<dbReference type="InterPro" id="IPR012934">
    <property type="entry name" value="Znf_AD"/>
</dbReference>
<dbReference type="GO" id="GO:0005634">
    <property type="term" value="C:nucleus"/>
    <property type="evidence" value="ECO:0007669"/>
    <property type="project" value="UniProtKB-SubCell"/>
</dbReference>
<dbReference type="FunFam" id="3.30.160.60:FF:000624">
    <property type="entry name" value="zinc finger protein 697"/>
    <property type="match status" value="1"/>
</dbReference>
<evidence type="ECO:0000259" key="13">
    <source>
        <dbReference type="PROSITE" id="PS50157"/>
    </source>
</evidence>
<evidence type="ECO:0000256" key="6">
    <source>
        <dbReference type="ARBA" id="ARBA00022833"/>
    </source>
</evidence>
<dbReference type="PANTHER" id="PTHR23234:SF10">
    <property type="entry name" value="RIKEN CDNA 6720489N17 GENE-RELATED"/>
    <property type="match status" value="1"/>
</dbReference>
<dbReference type="FunFam" id="3.30.160.60:FF:001480">
    <property type="entry name" value="Si:cabz01071911.3"/>
    <property type="match status" value="1"/>
</dbReference>
<evidence type="ECO:0000256" key="2">
    <source>
        <dbReference type="ARBA" id="ARBA00006991"/>
    </source>
</evidence>
<feature type="domain" description="C2H2-type" evidence="13">
    <location>
        <begin position="336"/>
        <end position="363"/>
    </location>
</feature>
<dbReference type="InterPro" id="IPR050758">
    <property type="entry name" value="Znf_C2H2-type"/>
</dbReference>
<keyword evidence="4" id="KW-0677">Repeat</keyword>
<dbReference type="PROSITE" id="PS51915">
    <property type="entry name" value="ZAD"/>
    <property type="match status" value="1"/>
</dbReference>
<dbReference type="Gene3D" id="3.30.160.60">
    <property type="entry name" value="Classic Zinc Finger"/>
    <property type="match status" value="7"/>
</dbReference>
<dbReference type="FunFam" id="3.30.160.60:FF:001465">
    <property type="entry name" value="Zinc finger protein 560"/>
    <property type="match status" value="1"/>
</dbReference>
<accession>A0A182M855</accession>
<dbReference type="SMART" id="SM00355">
    <property type="entry name" value="ZnF_C2H2"/>
    <property type="match status" value="8"/>
</dbReference>
<keyword evidence="10" id="KW-0539">Nucleus</keyword>
<dbReference type="EMBL" id="AXCM01001496">
    <property type="status" value="NOT_ANNOTATED_CDS"/>
    <property type="molecule type" value="Genomic_DNA"/>
</dbReference>
<dbReference type="Gene3D" id="3.40.1800.20">
    <property type="match status" value="1"/>
</dbReference>
<keyword evidence="9" id="KW-0804">Transcription</keyword>
<comment type="similarity">
    <text evidence="2">Belongs to the krueppel C2H2-type zinc-finger protein family.</text>
</comment>
<evidence type="ECO:0000313" key="15">
    <source>
        <dbReference type="EnsemblMetazoa" id="ACUA011835-PA"/>
    </source>
</evidence>
<name>A0A182M855_9DIPT</name>
<dbReference type="PROSITE" id="PS00028">
    <property type="entry name" value="ZINC_FINGER_C2H2_1"/>
    <property type="match status" value="7"/>
</dbReference>
<reference evidence="15" key="2">
    <citation type="submission" date="2020-05" db="UniProtKB">
        <authorList>
            <consortium name="EnsemblMetazoa"/>
        </authorList>
    </citation>
    <scope>IDENTIFICATION</scope>
    <source>
        <strain evidence="15">A-37</strain>
    </source>
</reference>
<dbReference type="EnsemblMetazoa" id="ACUA011835-RA">
    <property type="protein sequence ID" value="ACUA011835-PA"/>
    <property type="gene ID" value="ACUA011835"/>
</dbReference>
<feature type="domain" description="C2H2-type" evidence="13">
    <location>
        <begin position="392"/>
        <end position="419"/>
    </location>
</feature>
<reference evidence="16" key="1">
    <citation type="submission" date="2013-09" db="EMBL/GenBank/DDBJ databases">
        <title>The Genome Sequence of Anopheles culicifacies species A.</title>
        <authorList>
            <consortium name="The Broad Institute Genomics Platform"/>
            <person name="Neafsey D.E."/>
            <person name="Besansky N."/>
            <person name="Howell P."/>
            <person name="Walton C."/>
            <person name="Young S.K."/>
            <person name="Zeng Q."/>
            <person name="Gargeya S."/>
            <person name="Fitzgerald M."/>
            <person name="Haas B."/>
            <person name="Abouelleil A."/>
            <person name="Allen A.W."/>
            <person name="Alvarado L."/>
            <person name="Arachchi H.M."/>
            <person name="Berlin A.M."/>
            <person name="Chapman S.B."/>
            <person name="Gainer-Dewar J."/>
            <person name="Goldberg J."/>
            <person name="Griggs A."/>
            <person name="Gujja S."/>
            <person name="Hansen M."/>
            <person name="Howarth C."/>
            <person name="Imamovic A."/>
            <person name="Ireland A."/>
            <person name="Larimer J."/>
            <person name="McCowan C."/>
            <person name="Murphy C."/>
            <person name="Pearson M."/>
            <person name="Poon T.W."/>
            <person name="Priest M."/>
            <person name="Roberts A."/>
            <person name="Saif S."/>
            <person name="Shea T."/>
            <person name="Sisk P."/>
            <person name="Sykes S."/>
            <person name="Wortman J."/>
            <person name="Nusbaum C."/>
            <person name="Birren B."/>
        </authorList>
    </citation>
    <scope>NUCLEOTIDE SEQUENCE [LARGE SCALE GENOMIC DNA]</scope>
    <source>
        <strain evidence="16">A-37</strain>
    </source>
</reference>
<proteinExistence type="inferred from homology"/>
<evidence type="ECO:0000256" key="4">
    <source>
        <dbReference type="ARBA" id="ARBA00022737"/>
    </source>
</evidence>
<feature type="domain" description="C2H2-type" evidence="13">
    <location>
        <begin position="260"/>
        <end position="282"/>
    </location>
</feature>
<dbReference type="SUPFAM" id="SSF57667">
    <property type="entry name" value="beta-beta-alpha zinc fingers"/>
    <property type="match status" value="4"/>
</dbReference>
<feature type="domain" description="ZAD" evidence="14">
    <location>
        <begin position="9"/>
        <end position="85"/>
    </location>
</feature>
<dbReference type="Pfam" id="PF00096">
    <property type="entry name" value="zf-C2H2"/>
    <property type="match status" value="6"/>
</dbReference>
<evidence type="ECO:0000256" key="9">
    <source>
        <dbReference type="ARBA" id="ARBA00023163"/>
    </source>
</evidence>
<keyword evidence="8" id="KW-0238">DNA-binding</keyword>
<evidence type="ECO:0000256" key="7">
    <source>
        <dbReference type="ARBA" id="ARBA00023015"/>
    </source>
</evidence>
<evidence type="ECO:0000256" key="5">
    <source>
        <dbReference type="ARBA" id="ARBA00022771"/>
    </source>
</evidence>
<evidence type="ECO:0000256" key="11">
    <source>
        <dbReference type="PROSITE-ProRule" id="PRU00042"/>
    </source>
</evidence>
<organism evidence="15 16">
    <name type="scientific">Anopheles culicifacies</name>
    <dbReference type="NCBI Taxonomy" id="139723"/>
    <lineage>
        <taxon>Eukaryota</taxon>
        <taxon>Metazoa</taxon>
        <taxon>Ecdysozoa</taxon>
        <taxon>Arthropoda</taxon>
        <taxon>Hexapoda</taxon>
        <taxon>Insecta</taxon>
        <taxon>Pterygota</taxon>
        <taxon>Neoptera</taxon>
        <taxon>Endopterygota</taxon>
        <taxon>Diptera</taxon>
        <taxon>Nematocera</taxon>
        <taxon>Culicoidea</taxon>
        <taxon>Culicidae</taxon>
        <taxon>Anophelinae</taxon>
        <taxon>Anopheles</taxon>
        <taxon>culicifacies species complex</taxon>
    </lineage>
</organism>
<dbReference type="FunFam" id="3.30.160.60:FF:001498">
    <property type="entry name" value="Zinc finger protein 404"/>
    <property type="match status" value="1"/>
</dbReference>
<keyword evidence="7" id="KW-0805">Transcription regulation</keyword>
<feature type="domain" description="C2H2-type" evidence="13">
    <location>
        <begin position="420"/>
        <end position="447"/>
    </location>
</feature>
<evidence type="ECO:0000256" key="1">
    <source>
        <dbReference type="ARBA" id="ARBA00004123"/>
    </source>
</evidence>
<keyword evidence="3 12" id="KW-0479">Metal-binding</keyword>
<feature type="domain" description="C2H2-type" evidence="13">
    <location>
        <begin position="476"/>
        <end position="498"/>
    </location>
</feature>